<keyword evidence="13" id="KW-1185">Reference proteome</keyword>
<evidence type="ECO:0000256" key="3">
    <source>
        <dbReference type="ARBA" id="ARBA00022679"/>
    </source>
</evidence>
<dbReference type="InterPro" id="IPR011051">
    <property type="entry name" value="RmlC_Cupin_sf"/>
</dbReference>
<dbReference type="GO" id="GO:0009298">
    <property type="term" value="P:GDP-mannose biosynthetic process"/>
    <property type="evidence" value="ECO:0007669"/>
    <property type="project" value="TreeGrafter"/>
</dbReference>
<dbReference type="GO" id="GO:0005525">
    <property type="term" value="F:GTP binding"/>
    <property type="evidence" value="ECO:0007669"/>
    <property type="project" value="UniProtKB-KW"/>
</dbReference>
<dbReference type="CDD" id="cd02509">
    <property type="entry name" value="GDP-M1P_Guanylyltransferase"/>
    <property type="match status" value="1"/>
</dbReference>
<comment type="similarity">
    <text evidence="1 8">Belongs to the mannose-6-phosphate isomerase type 2 family.</text>
</comment>
<sequence>MTNLVLAGGNGTRLWPISRFLLPKQFIKFFDNKSLFQLLLDRNFEIFDNSIVVLNAEQYFLAVDQVQEIKTNISKFIVEPIGKNSAAAIAISCFSLPSDEIVLVTPSDHLIRNKQEYKNTILKAIPLARNNFLVTFGIKPTYPETGFGYIEIENQNDVKMFHEKPKYEIAQQYIKSDNFFWNSGMFMFKAGVFLNELKQYSQDIYNTSLVAYNRSKKENNTIRINLEDMNKIPSNSIDYALMEKSNIIKLVYNNNLDWSDVGSFEALHDKLPKDEDDNTKNDNLISINSKNNFVYCDKNISLIDIENLIIVDTKDVLLISKKGNSQKIKDLVSKLKKNNTELTDTHVTTHRPWGSYTILEAGYNYKVKNIIVKPKKRLSLQKHFHRNEHWIILSGVASVTIGNCTKNIYPNESIYINKNTEHRISNNTDEPIVLIEIQTGNHISEDDIVRIEDDFNRV</sequence>
<dbReference type="InterPro" id="IPR014710">
    <property type="entry name" value="RmlC-like_jellyroll"/>
</dbReference>
<dbReference type="InterPro" id="IPR005835">
    <property type="entry name" value="NTP_transferase_dom"/>
</dbReference>
<dbReference type="Pfam" id="PF22640">
    <property type="entry name" value="ManC_GMP_beta-helix"/>
    <property type="match status" value="1"/>
</dbReference>
<evidence type="ECO:0000256" key="7">
    <source>
        <dbReference type="ARBA" id="ARBA00047343"/>
    </source>
</evidence>
<name>A0A381DJY7_9BACT</name>
<dbReference type="Pfam" id="PF01050">
    <property type="entry name" value="MannoseP_isomer"/>
    <property type="match status" value="1"/>
</dbReference>
<reference evidence="12 13" key="1">
    <citation type="submission" date="2018-06" db="EMBL/GenBank/DDBJ databases">
        <authorList>
            <consortium name="Pathogen Informatics"/>
            <person name="Doyle S."/>
        </authorList>
    </citation>
    <scope>NUCLEOTIDE SEQUENCE [LARGE SCALE GENOMIC DNA]</scope>
    <source>
        <strain evidence="12 13">NCTC12475</strain>
    </source>
</reference>
<feature type="domain" description="Nucleotidyl transferase" evidence="9">
    <location>
        <begin position="3"/>
        <end position="275"/>
    </location>
</feature>
<evidence type="ECO:0000256" key="4">
    <source>
        <dbReference type="ARBA" id="ARBA00022695"/>
    </source>
</evidence>
<dbReference type="InterPro" id="IPR054566">
    <property type="entry name" value="ManC/GMP-like_b-helix"/>
</dbReference>
<dbReference type="Gene3D" id="2.60.120.10">
    <property type="entry name" value="Jelly Rolls"/>
    <property type="match status" value="1"/>
</dbReference>
<dbReference type="GO" id="GO:0000271">
    <property type="term" value="P:polysaccharide biosynthetic process"/>
    <property type="evidence" value="ECO:0007669"/>
    <property type="project" value="InterPro"/>
</dbReference>
<evidence type="ECO:0000256" key="1">
    <source>
        <dbReference type="ARBA" id="ARBA00006115"/>
    </source>
</evidence>
<dbReference type="OrthoDB" id="9806359at2"/>
<evidence type="ECO:0000259" key="9">
    <source>
        <dbReference type="Pfam" id="PF00483"/>
    </source>
</evidence>
<dbReference type="CDD" id="cd02213">
    <property type="entry name" value="cupin_PMI_typeII_C"/>
    <property type="match status" value="1"/>
</dbReference>
<feature type="domain" description="Mannose-6-phosphate isomerase type II C-terminal" evidence="10">
    <location>
        <begin position="339"/>
        <end position="453"/>
    </location>
</feature>
<dbReference type="EC" id="2.7.7.13" evidence="2"/>
<dbReference type="Gene3D" id="3.90.550.10">
    <property type="entry name" value="Spore Coat Polysaccharide Biosynthesis Protein SpsA, Chain A"/>
    <property type="match status" value="1"/>
</dbReference>
<evidence type="ECO:0000259" key="10">
    <source>
        <dbReference type="Pfam" id="PF01050"/>
    </source>
</evidence>
<dbReference type="InterPro" id="IPR049577">
    <property type="entry name" value="GMPP_N"/>
</dbReference>
<evidence type="ECO:0000313" key="13">
    <source>
        <dbReference type="Proteomes" id="UP000254920"/>
    </source>
</evidence>
<dbReference type="InterPro" id="IPR001538">
    <property type="entry name" value="Man6P_isomerase-2_C"/>
</dbReference>
<dbReference type="PANTHER" id="PTHR46390">
    <property type="entry name" value="MANNOSE-1-PHOSPHATE GUANYLYLTRANSFERASE"/>
    <property type="match status" value="1"/>
</dbReference>
<dbReference type="PANTHER" id="PTHR46390:SF1">
    <property type="entry name" value="MANNOSE-1-PHOSPHATE GUANYLYLTRANSFERASE"/>
    <property type="match status" value="1"/>
</dbReference>
<dbReference type="Proteomes" id="UP000254920">
    <property type="component" value="Unassembled WGS sequence"/>
</dbReference>
<dbReference type="GO" id="GO:0016853">
    <property type="term" value="F:isomerase activity"/>
    <property type="evidence" value="ECO:0007669"/>
    <property type="project" value="UniProtKB-KW"/>
</dbReference>
<dbReference type="InterPro" id="IPR029044">
    <property type="entry name" value="Nucleotide-diphossugar_trans"/>
</dbReference>
<keyword evidence="5" id="KW-0547">Nucleotide-binding</keyword>
<evidence type="ECO:0000259" key="11">
    <source>
        <dbReference type="Pfam" id="PF22640"/>
    </source>
</evidence>
<dbReference type="InterPro" id="IPR006375">
    <property type="entry name" value="Man1P_GuaTrfase/Man6P_Isoase"/>
</dbReference>
<accession>A0A381DJY7</accession>
<proteinExistence type="inferred from homology"/>
<dbReference type="NCBIfam" id="TIGR01479">
    <property type="entry name" value="GMP_PMI"/>
    <property type="match status" value="1"/>
</dbReference>
<dbReference type="FunFam" id="3.90.550.10:FF:000046">
    <property type="entry name" value="Mannose-1-phosphate guanylyltransferase (GDP)"/>
    <property type="match status" value="1"/>
</dbReference>
<keyword evidence="6" id="KW-0342">GTP-binding</keyword>
<keyword evidence="12" id="KW-0413">Isomerase</keyword>
<evidence type="ECO:0000256" key="5">
    <source>
        <dbReference type="ARBA" id="ARBA00022741"/>
    </source>
</evidence>
<dbReference type="RefSeq" id="WP_033916685.1">
    <property type="nucleotide sequence ID" value="NZ_CP043427.1"/>
</dbReference>
<protein>
    <recommendedName>
        <fullName evidence="2">mannose-1-phosphate guanylyltransferase</fullName>
        <ecNumber evidence="2">2.7.7.13</ecNumber>
    </recommendedName>
</protein>
<keyword evidence="3 12" id="KW-0808">Transferase</keyword>
<dbReference type="GeneID" id="93091425"/>
<organism evidence="12 13">
    <name type="scientific">Campylobacter sputorum subsp. sputorum</name>
    <dbReference type="NCBI Taxonomy" id="32024"/>
    <lineage>
        <taxon>Bacteria</taxon>
        <taxon>Pseudomonadati</taxon>
        <taxon>Campylobacterota</taxon>
        <taxon>Epsilonproteobacteria</taxon>
        <taxon>Campylobacterales</taxon>
        <taxon>Campylobacteraceae</taxon>
        <taxon>Campylobacter</taxon>
    </lineage>
</organism>
<dbReference type="SUPFAM" id="SSF53448">
    <property type="entry name" value="Nucleotide-diphospho-sugar transferases"/>
    <property type="match status" value="1"/>
</dbReference>
<evidence type="ECO:0000313" key="12">
    <source>
        <dbReference type="EMBL" id="SUX10791.1"/>
    </source>
</evidence>
<dbReference type="STRING" id="32024.GCA_000788295_01752"/>
<evidence type="ECO:0000256" key="6">
    <source>
        <dbReference type="ARBA" id="ARBA00023134"/>
    </source>
</evidence>
<evidence type="ECO:0000256" key="8">
    <source>
        <dbReference type="RuleBase" id="RU004190"/>
    </source>
</evidence>
<dbReference type="InterPro" id="IPR051161">
    <property type="entry name" value="Mannose-6P_isomerase_type2"/>
</dbReference>
<dbReference type="SUPFAM" id="SSF51182">
    <property type="entry name" value="RmlC-like cupins"/>
    <property type="match status" value="1"/>
</dbReference>
<dbReference type="EMBL" id="UFVD01000001">
    <property type="protein sequence ID" value="SUX10791.1"/>
    <property type="molecule type" value="Genomic_DNA"/>
</dbReference>
<evidence type="ECO:0000256" key="2">
    <source>
        <dbReference type="ARBA" id="ARBA00012387"/>
    </source>
</evidence>
<keyword evidence="4 12" id="KW-0548">Nucleotidyltransferase</keyword>
<dbReference type="GO" id="GO:0004475">
    <property type="term" value="F:mannose-1-phosphate guanylyltransferase (GTP) activity"/>
    <property type="evidence" value="ECO:0007669"/>
    <property type="project" value="UniProtKB-EC"/>
</dbReference>
<gene>
    <name evidence="12" type="primary">algA</name>
    <name evidence="12" type="ORF">NCTC12475_01002</name>
</gene>
<dbReference type="Pfam" id="PF00483">
    <property type="entry name" value="NTP_transferase"/>
    <property type="match status" value="1"/>
</dbReference>
<feature type="domain" description="MannoseP isomerase/GMP-like beta-helix" evidence="11">
    <location>
        <begin position="282"/>
        <end position="335"/>
    </location>
</feature>
<dbReference type="AlphaFoldDB" id="A0A381DJY7"/>
<comment type="catalytic activity">
    <reaction evidence="7">
        <text>alpha-D-mannose 1-phosphate + GTP + H(+) = GDP-alpha-D-mannose + diphosphate</text>
        <dbReference type="Rhea" id="RHEA:15229"/>
        <dbReference type="ChEBI" id="CHEBI:15378"/>
        <dbReference type="ChEBI" id="CHEBI:33019"/>
        <dbReference type="ChEBI" id="CHEBI:37565"/>
        <dbReference type="ChEBI" id="CHEBI:57527"/>
        <dbReference type="ChEBI" id="CHEBI:58409"/>
        <dbReference type="EC" id="2.7.7.13"/>
    </reaction>
</comment>